<organism evidence="6 7">
    <name type="scientific">Mycoplasmopsis felifaucium</name>
    <dbReference type="NCBI Taxonomy" id="35768"/>
    <lineage>
        <taxon>Bacteria</taxon>
        <taxon>Bacillati</taxon>
        <taxon>Mycoplasmatota</taxon>
        <taxon>Mycoplasmoidales</taxon>
        <taxon>Metamycoplasmataceae</taxon>
        <taxon>Mycoplasmopsis</taxon>
    </lineage>
</organism>
<evidence type="ECO:0000313" key="6">
    <source>
        <dbReference type="EMBL" id="WXL28764.1"/>
    </source>
</evidence>
<evidence type="ECO:0000256" key="1">
    <source>
        <dbReference type="ARBA" id="ARBA00005854"/>
    </source>
</evidence>
<dbReference type="Pfam" id="PF02826">
    <property type="entry name" value="2-Hacid_dh_C"/>
    <property type="match status" value="1"/>
</dbReference>
<dbReference type="RefSeq" id="WP_338822309.1">
    <property type="nucleotide sequence ID" value="NZ_CP148067.1"/>
</dbReference>
<dbReference type="InterPro" id="IPR036291">
    <property type="entry name" value="NAD(P)-bd_dom_sf"/>
</dbReference>
<dbReference type="Pfam" id="PF00389">
    <property type="entry name" value="2-Hacid_dh"/>
    <property type="match status" value="1"/>
</dbReference>
<dbReference type="InterPro" id="IPR006140">
    <property type="entry name" value="D-isomer_DH_NAD-bd"/>
</dbReference>
<keyword evidence="2" id="KW-0520">NAD</keyword>
<gene>
    <name evidence="6" type="ORF">WG617_01885</name>
</gene>
<evidence type="ECO:0000256" key="2">
    <source>
        <dbReference type="ARBA" id="ARBA00023027"/>
    </source>
</evidence>
<evidence type="ECO:0000313" key="7">
    <source>
        <dbReference type="Proteomes" id="UP001477443"/>
    </source>
</evidence>
<comment type="similarity">
    <text evidence="1 3">Belongs to the D-isomer specific 2-hydroxyacid dehydrogenase family.</text>
</comment>
<dbReference type="Proteomes" id="UP001477443">
    <property type="component" value="Chromosome"/>
</dbReference>
<feature type="domain" description="D-isomer specific 2-hydroxyacid dehydrogenase catalytic" evidence="4">
    <location>
        <begin position="18"/>
        <end position="328"/>
    </location>
</feature>
<dbReference type="EMBL" id="CP148067">
    <property type="protein sequence ID" value="WXL28764.1"/>
    <property type="molecule type" value="Genomic_DNA"/>
</dbReference>
<feature type="domain" description="D-isomer specific 2-hydroxyacid dehydrogenase NAD-binding" evidence="5">
    <location>
        <begin position="112"/>
        <end position="298"/>
    </location>
</feature>
<evidence type="ECO:0000256" key="3">
    <source>
        <dbReference type="RuleBase" id="RU003719"/>
    </source>
</evidence>
<dbReference type="PANTHER" id="PTHR43026">
    <property type="entry name" value="2-HYDROXYACID DEHYDROGENASE HOMOLOG 1-RELATED"/>
    <property type="match status" value="1"/>
</dbReference>
<evidence type="ECO:0000259" key="4">
    <source>
        <dbReference type="Pfam" id="PF00389"/>
    </source>
</evidence>
<keyword evidence="3" id="KW-0560">Oxidoreductase</keyword>
<protein>
    <submittedName>
        <fullName evidence="6">NAD(P)-dependent oxidoreductase</fullName>
    </submittedName>
</protein>
<dbReference type="Gene3D" id="3.40.50.720">
    <property type="entry name" value="NAD(P)-binding Rossmann-like Domain"/>
    <property type="match status" value="2"/>
</dbReference>
<proteinExistence type="inferred from homology"/>
<reference evidence="6" key="1">
    <citation type="submission" date="2024-03" db="EMBL/GenBank/DDBJ databases">
        <title>Complete genome sequence of Mycoplasma felifaucium Z921 isolated from the trachea of a cheetah.</title>
        <authorList>
            <person name="Spergser J."/>
        </authorList>
    </citation>
    <scope>NUCLEOTIDE SEQUENCE [LARGE SCALE GENOMIC DNA]</scope>
    <source>
        <strain evidence="6">Z921</strain>
    </source>
</reference>
<accession>A0ABZ2RUH5</accession>
<dbReference type="InterPro" id="IPR058205">
    <property type="entry name" value="D-LDH-like"/>
</dbReference>
<dbReference type="InterPro" id="IPR006139">
    <property type="entry name" value="D-isomer_2_OHA_DH_cat_dom"/>
</dbReference>
<sequence>MKVAAFSVREIEKSYFIASCVYSRIELIIFDECLTYKNIEVLNGVDAVIIRADSYVDEVLIRELSLKGVKYILTRTTGYEHIDLKACVKYQIRVANVPSYSPSAISEWAFSCAISLSRRLIYFANKANNDDLTITLEGFSYELKNKTVGIVGLGNIGLTTAKYFKAFNSDVIGYDPYPSQKAIETVKLVKSLNELVKKSDIVIFHCPYIKDVNDKIINYNLLKQAKEEAIFINASRGQIQDEQDILKALKENLIYAYATDVLNNEKEFFGKKDIIKNNETIKQLNDLYPRFLLTPHIGSYTNEAVQNMVEISLQNLKDFDENNTCKNEI</sequence>
<name>A0ABZ2RUH5_9BACT</name>
<dbReference type="SUPFAM" id="SSF51735">
    <property type="entry name" value="NAD(P)-binding Rossmann-fold domains"/>
    <property type="match status" value="1"/>
</dbReference>
<dbReference type="SUPFAM" id="SSF52283">
    <property type="entry name" value="Formate/glycerate dehydrogenase catalytic domain-like"/>
    <property type="match status" value="1"/>
</dbReference>
<dbReference type="InterPro" id="IPR029752">
    <property type="entry name" value="D-isomer_DH_CS1"/>
</dbReference>
<dbReference type="PROSITE" id="PS00065">
    <property type="entry name" value="D_2_HYDROXYACID_DH_1"/>
    <property type="match status" value="1"/>
</dbReference>
<dbReference type="PANTHER" id="PTHR43026:SF1">
    <property type="entry name" value="2-HYDROXYACID DEHYDROGENASE HOMOLOG 1-RELATED"/>
    <property type="match status" value="1"/>
</dbReference>
<evidence type="ECO:0000259" key="5">
    <source>
        <dbReference type="Pfam" id="PF02826"/>
    </source>
</evidence>
<keyword evidence="7" id="KW-1185">Reference proteome</keyword>